<feature type="region of interest" description="Disordered" evidence="1">
    <location>
        <begin position="97"/>
        <end position="134"/>
    </location>
</feature>
<evidence type="ECO:0000313" key="2">
    <source>
        <dbReference type="Proteomes" id="UP000095280"/>
    </source>
</evidence>
<feature type="compositionally biased region" description="Polar residues" evidence="1">
    <location>
        <begin position="72"/>
        <end position="85"/>
    </location>
</feature>
<protein>
    <submittedName>
        <fullName evidence="3">Uncharacterized protein</fullName>
    </submittedName>
</protein>
<organism evidence="2 3">
    <name type="scientific">Macrostomum lignano</name>
    <dbReference type="NCBI Taxonomy" id="282301"/>
    <lineage>
        <taxon>Eukaryota</taxon>
        <taxon>Metazoa</taxon>
        <taxon>Spiralia</taxon>
        <taxon>Lophotrochozoa</taxon>
        <taxon>Platyhelminthes</taxon>
        <taxon>Rhabditophora</taxon>
        <taxon>Macrostomorpha</taxon>
        <taxon>Macrostomida</taxon>
        <taxon>Macrostomidae</taxon>
        <taxon>Macrostomum</taxon>
    </lineage>
</organism>
<dbReference type="Proteomes" id="UP000095280">
    <property type="component" value="Unplaced"/>
</dbReference>
<accession>A0A1I8FDS0</accession>
<dbReference type="InterPro" id="IPR040632">
    <property type="entry name" value="Sulfotransfer_4"/>
</dbReference>
<evidence type="ECO:0000256" key="1">
    <source>
        <dbReference type="SAM" id="MobiDB-lite"/>
    </source>
</evidence>
<dbReference type="Pfam" id="PF17784">
    <property type="entry name" value="Sulfotransfer_4"/>
    <property type="match status" value="1"/>
</dbReference>
<name>A0A1I8FDS0_9PLAT</name>
<proteinExistence type="predicted"/>
<dbReference type="WBParaSite" id="maker-unitig_29239-snap-gene-0.3-mRNA-1">
    <property type="protein sequence ID" value="maker-unitig_29239-snap-gene-0.3-mRNA-1"/>
    <property type="gene ID" value="maker-unitig_29239-snap-gene-0.3"/>
</dbReference>
<keyword evidence="2" id="KW-1185">Reference proteome</keyword>
<dbReference type="AlphaFoldDB" id="A0A1I8FDS0"/>
<feature type="compositionally biased region" description="Basic and acidic residues" evidence="1">
    <location>
        <begin position="124"/>
        <end position="134"/>
    </location>
</feature>
<dbReference type="InterPro" id="IPR027417">
    <property type="entry name" value="P-loop_NTPase"/>
</dbReference>
<dbReference type="Gene3D" id="3.40.50.300">
    <property type="entry name" value="P-loop containing nucleotide triphosphate hydrolases"/>
    <property type="match status" value="1"/>
</dbReference>
<evidence type="ECO:0000313" key="3">
    <source>
        <dbReference type="WBParaSite" id="maker-unitig_29239-snap-gene-0.3-mRNA-1"/>
    </source>
</evidence>
<reference evidence="3" key="1">
    <citation type="submission" date="2016-11" db="UniProtKB">
        <authorList>
            <consortium name="WormBaseParasite"/>
        </authorList>
    </citation>
    <scope>IDENTIFICATION</scope>
</reference>
<sequence>MEPLLPHAKVLLTMRDEYSWAASIRATIMYSTSEPSKLCNTTFLLRPLNMEKRRPADADQLFELGMGVSPEPASTTDQEAWQTPCLSFRERVPPTDRLLELPSEPRLAAALPVSGRPRPQPSEEFPRLKRHEVL</sequence>
<feature type="region of interest" description="Disordered" evidence="1">
    <location>
        <begin position="66"/>
        <end position="85"/>
    </location>
</feature>